<dbReference type="SUPFAM" id="SSF52540">
    <property type="entry name" value="P-loop containing nucleoside triphosphate hydrolases"/>
    <property type="match status" value="1"/>
</dbReference>
<sequence>MKKDLIRDVDTFFNNQDTYRKLKVPWKRGEIFWGPPGCGKTISIKALMHSLYKRKDPVPTLYVRSLAG</sequence>
<evidence type="ECO:0000313" key="2">
    <source>
        <dbReference type="Proteomes" id="UP000714618"/>
    </source>
</evidence>
<proteinExistence type="predicted"/>
<dbReference type="Gene3D" id="3.40.50.300">
    <property type="entry name" value="P-loop containing nucleotide triphosphate hydrolases"/>
    <property type="match status" value="1"/>
</dbReference>
<accession>A0A9N8JTL1</accession>
<reference evidence="1" key="1">
    <citation type="submission" date="2020-06" db="EMBL/GenBank/DDBJ databases">
        <authorList>
            <person name="Onetto C."/>
        </authorList>
    </citation>
    <scope>NUCLEOTIDE SEQUENCE</scope>
</reference>
<keyword evidence="2" id="KW-1185">Reference proteome</keyword>
<evidence type="ECO:0000313" key="1">
    <source>
        <dbReference type="EMBL" id="CAD0092798.1"/>
    </source>
</evidence>
<comment type="caution">
    <text evidence="1">The sequence shown here is derived from an EMBL/GenBank/DDBJ whole genome shotgun (WGS) entry which is preliminary data.</text>
</comment>
<organism evidence="1 2">
    <name type="scientific">Aureobasidium mustum</name>
    <dbReference type="NCBI Taxonomy" id="2773714"/>
    <lineage>
        <taxon>Eukaryota</taxon>
        <taxon>Fungi</taxon>
        <taxon>Dikarya</taxon>
        <taxon>Ascomycota</taxon>
        <taxon>Pezizomycotina</taxon>
        <taxon>Dothideomycetes</taxon>
        <taxon>Dothideomycetidae</taxon>
        <taxon>Dothideales</taxon>
        <taxon>Saccotheciaceae</taxon>
        <taxon>Aureobasidium</taxon>
    </lineage>
</organism>
<evidence type="ECO:0008006" key="3">
    <source>
        <dbReference type="Google" id="ProtNLM"/>
    </source>
</evidence>
<dbReference type="AlphaFoldDB" id="A0A9N8JTL1"/>
<protein>
    <recommendedName>
        <fullName evidence="3">ATPase AAA-type core domain-containing protein</fullName>
    </recommendedName>
</protein>
<dbReference type="EMBL" id="CAIJEO010000005">
    <property type="protein sequence ID" value="CAD0092798.1"/>
    <property type="molecule type" value="Genomic_DNA"/>
</dbReference>
<name>A0A9N8JTL1_9PEZI</name>
<dbReference type="InterPro" id="IPR027417">
    <property type="entry name" value="P-loop_NTPase"/>
</dbReference>
<gene>
    <name evidence="1" type="ORF">AWRI4233_LOCUS3886</name>
</gene>
<dbReference type="OrthoDB" id="2115716at2759"/>
<dbReference type="Proteomes" id="UP000714618">
    <property type="component" value="Unassembled WGS sequence"/>
</dbReference>